<comment type="caution">
    <text evidence="1">The sequence shown here is derived from an EMBL/GenBank/DDBJ whole genome shotgun (WGS) entry which is preliminary data.</text>
</comment>
<organism evidence="1 2">
    <name type="scientific">Atlantibacter subterraneus</name>
    <dbReference type="NCBI Taxonomy" id="255519"/>
    <lineage>
        <taxon>Bacteria</taxon>
        <taxon>Pseudomonadati</taxon>
        <taxon>Pseudomonadota</taxon>
        <taxon>Gammaproteobacteria</taxon>
        <taxon>Enterobacterales</taxon>
        <taxon>Enterobacteriaceae</taxon>
        <taxon>Atlantibacter</taxon>
    </lineage>
</organism>
<evidence type="ECO:0000313" key="2">
    <source>
        <dbReference type="Proteomes" id="UP001187066"/>
    </source>
</evidence>
<proteinExistence type="predicted"/>
<name>A0ABU4E8A0_9ENTR</name>
<keyword evidence="2" id="KW-1185">Reference proteome</keyword>
<reference evidence="1 2" key="1">
    <citation type="submission" date="2023-10" db="EMBL/GenBank/DDBJ databases">
        <authorList>
            <person name="Dale J."/>
        </authorList>
    </citation>
    <scope>NUCLEOTIDE SEQUENCE [LARGE SCALE GENOMIC DNA]</scope>
    <source>
        <strain evidence="1 2">2023EL-00970</strain>
    </source>
</reference>
<sequence>MRNFYLNYFIATSAVCHRWFRFITPQQKSEMLEWLVQSKLVR</sequence>
<dbReference type="Proteomes" id="UP001187066">
    <property type="component" value="Unassembled WGS sequence"/>
</dbReference>
<accession>A0ABU4E8A0</accession>
<evidence type="ECO:0008006" key="3">
    <source>
        <dbReference type="Google" id="ProtNLM"/>
    </source>
</evidence>
<gene>
    <name evidence="1" type="ORF">R4P48_22130</name>
</gene>
<evidence type="ECO:0000313" key="1">
    <source>
        <dbReference type="EMBL" id="MDV7025357.1"/>
    </source>
</evidence>
<dbReference type="RefSeq" id="WP_260466691.1">
    <property type="nucleotide sequence ID" value="NZ_CP100494.1"/>
</dbReference>
<dbReference type="GeneID" id="84667501"/>
<dbReference type="EMBL" id="JAWLOF010000025">
    <property type="protein sequence ID" value="MDV7025357.1"/>
    <property type="molecule type" value="Genomic_DNA"/>
</dbReference>
<protein>
    <recommendedName>
        <fullName evidence="3">Glucose uptake inhibitor SgrT</fullName>
    </recommendedName>
</protein>